<proteinExistence type="predicted"/>
<accession>A0A813HMD2</accession>
<evidence type="ECO:0000256" key="1">
    <source>
        <dbReference type="SAM" id="MobiDB-lite"/>
    </source>
</evidence>
<dbReference type="Proteomes" id="UP000654075">
    <property type="component" value="Unassembled WGS sequence"/>
</dbReference>
<feature type="transmembrane region" description="Helical" evidence="2">
    <location>
        <begin position="364"/>
        <end position="383"/>
    </location>
</feature>
<keyword evidence="4" id="KW-1185">Reference proteome</keyword>
<feature type="transmembrane region" description="Helical" evidence="2">
    <location>
        <begin position="243"/>
        <end position="264"/>
    </location>
</feature>
<gene>
    <name evidence="3" type="ORF">PGLA1383_LOCUS54344</name>
</gene>
<keyword evidence="2" id="KW-0812">Transmembrane</keyword>
<comment type="caution">
    <text evidence="3">The sequence shown here is derived from an EMBL/GenBank/DDBJ whole genome shotgun (WGS) entry which is preliminary data.</text>
</comment>
<evidence type="ECO:0000313" key="3">
    <source>
        <dbReference type="EMBL" id="CAE8639299.1"/>
    </source>
</evidence>
<evidence type="ECO:0000256" key="2">
    <source>
        <dbReference type="SAM" id="Phobius"/>
    </source>
</evidence>
<name>A0A813HMD2_POLGL</name>
<reference evidence="3" key="1">
    <citation type="submission" date="2021-02" db="EMBL/GenBank/DDBJ databases">
        <authorList>
            <person name="Dougan E. K."/>
            <person name="Rhodes N."/>
            <person name="Thang M."/>
            <person name="Chan C."/>
        </authorList>
    </citation>
    <scope>NUCLEOTIDE SEQUENCE</scope>
</reference>
<sequence>MRQEEQPQPCMRSTSGKAGIAPLALPVRLECIQSVSFSESDHGSEQEMFAISPSAEMPPAHLPPSSLSLSPEQEKFRRDYRQFRSGEVGKPQPAAYEKTLLSHLSQGRLKAASSKSNENRGLCGMERAREQTLRAPSERQVRTPPVPPLRQLLRLPLASVVPSECERPPYSPCSPSEDPGSPCFPGGLTRQKTITMSQAWADQNKTLAKMVSFLSDVPINMPWWLSFFGFQQSQFRPATVKRLFTMVLFCCLGAALAMQLVHLRDRSISGRFGNEVILVMALCSSACVLQLNLRRPGGQSTVQAISEMFMNNVMLPEYVDLWVERSRRSICEVVFLWFLSVAAEIAVVFWTGADVDPGKAVVQLVIFTAFSAVSLYFLLVCAAQAAMVDHYSATAAELPQDYEVLRLRWDQVQAILRRSARCLTPCLLILALAPVFVAAASTIEMILDNEYDAPRILLELLPKSFQLLGVIRVLGRIGEVTGNCDRLPVFLNSLLLGDGFNDEASHLIHFIERSTAGFYAFDSKVDYSVMSRVADVLSGGMLALLTKAMHGRKCPKSLGHHLP</sequence>
<feature type="transmembrane region" description="Helical" evidence="2">
    <location>
        <begin position="333"/>
        <end position="352"/>
    </location>
</feature>
<keyword evidence="2" id="KW-1133">Transmembrane helix</keyword>
<feature type="region of interest" description="Disordered" evidence="1">
    <location>
        <begin position="37"/>
        <end position="74"/>
    </location>
</feature>
<protein>
    <submittedName>
        <fullName evidence="3">Uncharacterized protein</fullName>
    </submittedName>
</protein>
<dbReference type="AlphaFoldDB" id="A0A813HMD2"/>
<feature type="transmembrane region" description="Helical" evidence="2">
    <location>
        <begin position="426"/>
        <end position="447"/>
    </location>
</feature>
<organism evidence="3 4">
    <name type="scientific">Polarella glacialis</name>
    <name type="common">Dinoflagellate</name>
    <dbReference type="NCBI Taxonomy" id="89957"/>
    <lineage>
        <taxon>Eukaryota</taxon>
        <taxon>Sar</taxon>
        <taxon>Alveolata</taxon>
        <taxon>Dinophyceae</taxon>
        <taxon>Suessiales</taxon>
        <taxon>Suessiaceae</taxon>
        <taxon>Polarella</taxon>
    </lineage>
</organism>
<keyword evidence="2" id="KW-0472">Membrane</keyword>
<dbReference type="EMBL" id="CAJNNV010032215">
    <property type="protein sequence ID" value="CAE8639299.1"/>
    <property type="molecule type" value="Genomic_DNA"/>
</dbReference>
<feature type="transmembrane region" description="Helical" evidence="2">
    <location>
        <begin position="276"/>
        <end position="293"/>
    </location>
</feature>
<evidence type="ECO:0000313" key="4">
    <source>
        <dbReference type="Proteomes" id="UP000654075"/>
    </source>
</evidence>